<feature type="region of interest" description="Disordered" evidence="1">
    <location>
        <begin position="444"/>
        <end position="488"/>
    </location>
</feature>
<dbReference type="Proteomes" id="UP001154282">
    <property type="component" value="Unassembled WGS sequence"/>
</dbReference>
<dbReference type="AlphaFoldDB" id="A0AAV0NR56"/>
<feature type="compositionally biased region" description="Basic and acidic residues" evidence="1">
    <location>
        <begin position="71"/>
        <end position="80"/>
    </location>
</feature>
<sequence length="674" mass="73419">MEGKHQLDFGLPLLSVRRVPSPAVVAKEAGSRRSRKPADVPKLPPLPFYKSELKSGPVGVPGSVPFVWERSPGRPRKETSSDSLPPLLPRLPPGRRPLNVKQVASDAASEGSSSPAASCSRNGGLSSDQNSPTTVKAEEKSGKVMEETKSSNLDGDGIDDEETFVDALDTLSRTESSYLNCSITGVSGLEGLDMRPTRTLSSDLQAREFMMGRFLPAAQAMASENPQYSTQYPTKKQPVLREQARQIKTIERVEEDQLPSKGSRVNVLPYHAQVDNPKEDDDDDDDDDYSEPNASSLGICGLLPRFCLHNSLSLLNPGPRIRKPAHISASSVRTRSSIGNKYDQAAAYVRRIPYEAQPCKEPQSNAGWSHHEPSQPPASKTQGFLGTPNKYKDSETMGSILSVKEVISFGELLANDDIEWKSGSGSPVVEKTLYIDSIQEVTQIEDTDSTSSDKKGSASDKEFKETVSVDGSLPKAKQSKPLSKKEEEELEQFGSFGSCYLSFSDNEVQVDVRRDQELILAPAALTMPALDEDGNKNNSVWPVVSKGDSQGPLKQSTNLIRQKLAGDRGKDDSQNQNNTRPSQQKPCYGNSLNPLAPPLPKSPSESWLKRALPTVSSKTQLSKSSLGILGDSKVEDSITKSYSGKTWETIVKSSGERNRRFQVSEGQLTAIPEA</sequence>
<gene>
    <name evidence="2" type="ORF">LITE_LOCUS34804</name>
</gene>
<feature type="region of interest" description="Disordered" evidence="1">
    <location>
        <begin position="20"/>
        <end position="161"/>
    </location>
</feature>
<evidence type="ECO:0000313" key="2">
    <source>
        <dbReference type="EMBL" id="CAI0461133.1"/>
    </source>
</evidence>
<dbReference type="Pfam" id="PF05097">
    <property type="entry name" value="DUF688"/>
    <property type="match status" value="1"/>
</dbReference>
<dbReference type="PANTHER" id="PTHR33671">
    <property type="entry name" value="N-METHYLTRANSFERASE, PUTATIVE (DUF688)-RELATED"/>
    <property type="match status" value="1"/>
</dbReference>
<organism evidence="2 3">
    <name type="scientific">Linum tenue</name>
    <dbReference type="NCBI Taxonomy" id="586396"/>
    <lineage>
        <taxon>Eukaryota</taxon>
        <taxon>Viridiplantae</taxon>
        <taxon>Streptophyta</taxon>
        <taxon>Embryophyta</taxon>
        <taxon>Tracheophyta</taxon>
        <taxon>Spermatophyta</taxon>
        <taxon>Magnoliopsida</taxon>
        <taxon>eudicotyledons</taxon>
        <taxon>Gunneridae</taxon>
        <taxon>Pentapetalae</taxon>
        <taxon>rosids</taxon>
        <taxon>fabids</taxon>
        <taxon>Malpighiales</taxon>
        <taxon>Linaceae</taxon>
        <taxon>Linum</taxon>
    </lineage>
</organism>
<evidence type="ECO:0000313" key="3">
    <source>
        <dbReference type="Proteomes" id="UP001154282"/>
    </source>
</evidence>
<feature type="compositionally biased region" description="Basic and acidic residues" evidence="1">
    <location>
        <begin position="451"/>
        <end position="467"/>
    </location>
</feature>
<comment type="caution">
    <text evidence="2">The sequence shown here is derived from an EMBL/GenBank/DDBJ whole genome shotgun (WGS) entry which is preliminary data.</text>
</comment>
<name>A0AAV0NR56_9ROSI</name>
<proteinExistence type="predicted"/>
<feature type="region of interest" description="Disordered" evidence="1">
    <location>
        <begin position="254"/>
        <end position="293"/>
    </location>
</feature>
<feature type="compositionally biased region" description="Low complexity" evidence="1">
    <location>
        <begin position="55"/>
        <end position="65"/>
    </location>
</feature>
<feature type="compositionally biased region" description="Low complexity" evidence="1">
    <location>
        <begin position="104"/>
        <end position="120"/>
    </location>
</feature>
<feature type="region of interest" description="Disordered" evidence="1">
    <location>
        <begin position="359"/>
        <end position="391"/>
    </location>
</feature>
<feature type="compositionally biased region" description="Polar residues" evidence="1">
    <location>
        <begin position="574"/>
        <end position="593"/>
    </location>
</feature>
<protein>
    <submittedName>
        <fullName evidence="2">Uncharacterized protein</fullName>
    </submittedName>
</protein>
<evidence type="ECO:0000256" key="1">
    <source>
        <dbReference type="SAM" id="MobiDB-lite"/>
    </source>
</evidence>
<dbReference type="PANTHER" id="PTHR33671:SF2">
    <property type="entry name" value="N-METHYLTRANSFERASE, PUTATIVE (DUF688)-RELATED"/>
    <property type="match status" value="1"/>
</dbReference>
<feature type="compositionally biased region" description="Acidic residues" evidence="1">
    <location>
        <begin position="278"/>
        <end position="290"/>
    </location>
</feature>
<dbReference type="InterPro" id="IPR007789">
    <property type="entry name" value="DUF688"/>
</dbReference>
<keyword evidence="3" id="KW-1185">Reference proteome</keyword>
<accession>A0AAV0NR56</accession>
<feature type="compositionally biased region" description="Pro residues" evidence="1">
    <location>
        <begin position="86"/>
        <end position="95"/>
    </location>
</feature>
<feature type="compositionally biased region" description="Polar residues" evidence="1">
    <location>
        <begin position="121"/>
        <end position="134"/>
    </location>
</feature>
<dbReference type="EMBL" id="CAMGYJ010000008">
    <property type="protein sequence ID" value="CAI0461133.1"/>
    <property type="molecule type" value="Genomic_DNA"/>
</dbReference>
<feature type="region of interest" description="Disordered" evidence="1">
    <location>
        <begin position="529"/>
        <end position="606"/>
    </location>
</feature>
<feature type="compositionally biased region" description="Basic and acidic residues" evidence="1">
    <location>
        <begin position="564"/>
        <end position="573"/>
    </location>
</feature>
<reference evidence="2" key="1">
    <citation type="submission" date="2022-08" db="EMBL/GenBank/DDBJ databases">
        <authorList>
            <person name="Gutierrez-Valencia J."/>
        </authorList>
    </citation>
    <scope>NUCLEOTIDE SEQUENCE</scope>
</reference>
<feature type="compositionally biased region" description="Basic and acidic residues" evidence="1">
    <location>
        <begin position="136"/>
        <end position="149"/>
    </location>
</feature>